<dbReference type="Proteomes" id="UP000029492">
    <property type="component" value="Chromosome"/>
</dbReference>
<gene>
    <name evidence="1" type="ORF">MOC_5742</name>
</gene>
<name>A0A089P1H2_9HYPH</name>
<evidence type="ECO:0000313" key="1">
    <source>
        <dbReference type="EMBL" id="AIQ93497.1"/>
    </source>
</evidence>
<evidence type="ECO:0000313" key="2">
    <source>
        <dbReference type="Proteomes" id="UP000029492"/>
    </source>
</evidence>
<dbReference type="AlphaFoldDB" id="A0A089P1H2"/>
<organism evidence="1 2">
    <name type="scientific">Methylobacterium oryzae CBMB20</name>
    <dbReference type="NCBI Taxonomy" id="693986"/>
    <lineage>
        <taxon>Bacteria</taxon>
        <taxon>Pseudomonadati</taxon>
        <taxon>Pseudomonadota</taxon>
        <taxon>Alphaproteobacteria</taxon>
        <taxon>Hyphomicrobiales</taxon>
        <taxon>Methylobacteriaceae</taxon>
        <taxon>Methylobacterium</taxon>
    </lineage>
</organism>
<proteinExistence type="predicted"/>
<dbReference type="EMBL" id="CP003811">
    <property type="protein sequence ID" value="AIQ93497.1"/>
    <property type="molecule type" value="Genomic_DNA"/>
</dbReference>
<keyword evidence="2" id="KW-1185">Reference proteome</keyword>
<dbReference type="STRING" id="693986.MOC_5742"/>
<protein>
    <submittedName>
        <fullName evidence="1">Protein of unassigned function</fullName>
    </submittedName>
</protein>
<dbReference type="HOGENOM" id="CLU_3292342_0_0_5"/>
<dbReference type="KEGG" id="mor:MOC_5742"/>
<accession>A0A089P1H2</accession>
<reference evidence="1 2" key="1">
    <citation type="journal article" date="2014" name="PLoS ONE">
        <title>Genome Information of Methylobacterium oryzae, a Plant-Probiotic Methylotroph in the Phyllosphere.</title>
        <authorList>
            <person name="Kwak M.J."/>
            <person name="Jeong H."/>
            <person name="Madhaiyan M."/>
            <person name="Lee Y."/>
            <person name="Sa T.M."/>
            <person name="Oh T.K."/>
            <person name="Kim J.F."/>
        </authorList>
    </citation>
    <scope>NUCLEOTIDE SEQUENCE [LARGE SCALE GENOMIC DNA]</scope>
    <source>
        <strain evidence="1 2">CBMB20</strain>
    </source>
</reference>
<sequence>MMAASRPAQVRGLRAGPLSGASMAGTTAALRKSCECVSLV</sequence>